<proteinExistence type="inferred from homology"/>
<sequence length="585" mass="66705">MSQPRKLYLCLYWHMHQPDYRDFMSGEFVLPWTYLHAMKDYTDMAYHFEKNPDAKGCFNFVPVLLDQLEDYVLQFKSGNMRDPLLALLKLPDHNTVTPEQRKLILDSCFRCNHATMLTPFPHFNRLFNIYRTLQHENEDVFAYLSGQYLADLLVWYHLSWIGESIRRTSELVARLMAKGYDYTPQERYALFDLIGEIMTGLIGRYRKLVENGQIEISTTPHYHPILPLLLDFNSAREAASDMPLPESTRYPGGLTRSKRHIESAISSHRERFGQAPKGVWPAEGGVSQAALMLLAKQGFQWGATGEGVLANSLRHAYGDQALSPDKYHLYKPYRVSDGQNALTMFFRDDRLSDKIGFEYSKWYGRDAVNDFVHELEQILHRHPEGSSPVVSIILDGENAWEYYPYNGYYFLSELYDAVAAHTDIEMATFSEITQMVTPAASQGTATAMMHVPEIVSENLPGVVAGSWVYGTFSTWIGDPAKNRAWDLLCEAKQSFDRVMADGLLNEEEKHAAEQQLADCEGSDWFWWFGDYNPSHSVASFDLLFRRNLSNLYRLLKLPIPAALGKVISAGGGNAEAGGTMRRGQE</sequence>
<evidence type="ECO:0000256" key="1">
    <source>
        <dbReference type="ARBA" id="ARBA00006821"/>
    </source>
</evidence>
<dbReference type="GO" id="GO:0005975">
    <property type="term" value="P:carbohydrate metabolic process"/>
    <property type="evidence" value="ECO:0007669"/>
    <property type="project" value="InterPro"/>
</dbReference>
<dbReference type="PANTHER" id="PTHR36306">
    <property type="entry name" value="ALPHA-AMYLASE-RELATED-RELATED"/>
    <property type="match status" value="1"/>
</dbReference>
<dbReference type="OrthoDB" id="9759321at2"/>
<evidence type="ECO:0000313" key="6">
    <source>
        <dbReference type="Proteomes" id="UP000245081"/>
    </source>
</evidence>
<evidence type="ECO:0000256" key="3">
    <source>
        <dbReference type="RuleBase" id="RU361196"/>
    </source>
</evidence>
<dbReference type="EMBL" id="BDOQ01000002">
    <property type="protein sequence ID" value="GBG13050.1"/>
    <property type="molecule type" value="Genomic_DNA"/>
</dbReference>
<organism evidence="5 6">
    <name type="scientific">Novimethylophilus kurashikiensis</name>
    <dbReference type="NCBI Taxonomy" id="1825523"/>
    <lineage>
        <taxon>Bacteria</taxon>
        <taxon>Pseudomonadati</taxon>
        <taxon>Pseudomonadota</taxon>
        <taxon>Betaproteobacteria</taxon>
        <taxon>Nitrosomonadales</taxon>
        <taxon>Methylophilaceae</taxon>
        <taxon>Novimethylophilus</taxon>
    </lineage>
</organism>
<dbReference type="AlphaFoldDB" id="A0A2R5F3G8"/>
<protein>
    <submittedName>
        <fullName evidence="5">Glycoside hydrolase</fullName>
    </submittedName>
</protein>
<keyword evidence="5" id="KW-0378">Hydrolase</keyword>
<dbReference type="InterPro" id="IPR011330">
    <property type="entry name" value="Glyco_hydro/deAcase_b/a-brl"/>
</dbReference>
<dbReference type="SUPFAM" id="SSF88713">
    <property type="entry name" value="Glycoside hydrolase/deacetylase"/>
    <property type="match status" value="1"/>
</dbReference>
<dbReference type="Gene3D" id="3.20.110.10">
    <property type="entry name" value="Glycoside hydrolase 38, N terminal domain"/>
    <property type="match status" value="1"/>
</dbReference>
<evidence type="ECO:0000313" key="5">
    <source>
        <dbReference type="EMBL" id="GBG13050.1"/>
    </source>
</evidence>
<dbReference type="GO" id="GO:0016787">
    <property type="term" value="F:hydrolase activity"/>
    <property type="evidence" value="ECO:0007669"/>
    <property type="project" value="UniProtKB-KW"/>
</dbReference>
<dbReference type="CDD" id="cd10796">
    <property type="entry name" value="GH57N_APU"/>
    <property type="match status" value="1"/>
</dbReference>
<gene>
    <name evidence="5" type="ORF">NMK_0588</name>
</gene>
<dbReference type="InterPro" id="IPR052046">
    <property type="entry name" value="GH57_Enzymes"/>
</dbReference>
<dbReference type="PANTHER" id="PTHR36306:SF1">
    <property type="entry name" value="ALPHA-AMYLASE-RELATED"/>
    <property type="match status" value="1"/>
</dbReference>
<dbReference type="RefSeq" id="WP_109014260.1">
    <property type="nucleotide sequence ID" value="NZ_BDOQ01000002.1"/>
</dbReference>
<dbReference type="Pfam" id="PF03065">
    <property type="entry name" value="Glyco_hydro_57"/>
    <property type="match status" value="1"/>
</dbReference>
<keyword evidence="2 3" id="KW-0119">Carbohydrate metabolism</keyword>
<dbReference type="InterPro" id="IPR027291">
    <property type="entry name" value="Glyco_hydro_38_N_sf"/>
</dbReference>
<reference evidence="5 6" key="1">
    <citation type="journal article" date="2018" name="Environ. Microbiol.">
        <title>Isolation and genomic characterization of Novimethylophilus kurashikiensis gen. nov. sp. nov., a new lanthanide-dependent methylotrophic species of Methylophilaceae.</title>
        <authorList>
            <person name="Lv H."/>
            <person name="Sahin N."/>
            <person name="Tani A."/>
        </authorList>
    </citation>
    <scope>NUCLEOTIDE SEQUENCE [LARGE SCALE GENOMIC DNA]</scope>
    <source>
        <strain evidence="5 6">La2-4</strain>
    </source>
</reference>
<dbReference type="Proteomes" id="UP000245081">
    <property type="component" value="Unassembled WGS sequence"/>
</dbReference>
<keyword evidence="6" id="KW-1185">Reference proteome</keyword>
<comment type="similarity">
    <text evidence="1 3">Belongs to the glycosyl hydrolase 57 family.</text>
</comment>
<accession>A0A2R5F3G8</accession>
<dbReference type="InterPro" id="IPR004300">
    <property type="entry name" value="Glyco_hydro_57_N"/>
</dbReference>
<name>A0A2R5F3G8_9PROT</name>
<feature type="domain" description="Glycoside hydrolase family 57 N-terminal" evidence="4">
    <location>
        <begin position="11"/>
        <end position="438"/>
    </location>
</feature>
<evidence type="ECO:0000259" key="4">
    <source>
        <dbReference type="Pfam" id="PF03065"/>
    </source>
</evidence>
<evidence type="ECO:0000256" key="2">
    <source>
        <dbReference type="ARBA" id="ARBA00023277"/>
    </source>
</evidence>
<comment type="caution">
    <text evidence="5">The sequence shown here is derived from an EMBL/GenBank/DDBJ whole genome shotgun (WGS) entry which is preliminary data.</text>
</comment>